<reference evidence="2" key="1">
    <citation type="journal article" date="2021" name="PeerJ">
        <title>Extensive microbial diversity within the chicken gut microbiome revealed by metagenomics and culture.</title>
        <authorList>
            <person name="Gilroy R."/>
            <person name="Ravi A."/>
            <person name="Getino M."/>
            <person name="Pursley I."/>
            <person name="Horton D.L."/>
            <person name="Alikhan N.F."/>
            <person name="Baker D."/>
            <person name="Gharbi K."/>
            <person name="Hall N."/>
            <person name="Watson M."/>
            <person name="Adriaenssens E.M."/>
            <person name="Foster-Nyarko E."/>
            <person name="Jarju S."/>
            <person name="Secka A."/>
            <person name="Antonio M."/>
            <person name="Oren A."/>
            <person name="Chaudhuri R.R."/>
            <person name="La Ragione R."/>
            <person name="Hildebrand F."/>
            <person name="Pallen M.J."/>
        </authorList>
    </citation>
    <scope>NUCLEOTIDE SEQUENCE</scope>
    <source>
        <strain evidence="2">CHK195-9823</strain>
    </source>
</reference>
<dbReference type="PANTHER" id="PTHR43038">
    <property type="entry name" value="ATP-BINDING CASSETTE, SUB-FAMILY H, MEMBER 1"/>
    <property type="match status" value="1"/>
</dbReference>
<evidence type="ECO:0000313" key="3">
    <source>
        <dbReference type="Proteomes" id="UP000886814"/>
    </source>
</evidence>
<dbReference type="InterPro" id="IPR027417">
    <property type="entry name" value="P-loop_NTPase"/>
</dbReference>
<reference evidence="2" key="2">
    <citation type="submission" date="2021-04" db="EMBL/GenBank/DDBJ databases">
        <authorList>
            <person name="Gilroy R."/>
        </authorList>
    </citation>
    <scope>NUCLEOTIDE SEQUENCE</scope>
    <source>
        <strain evidence="2">CHK195-9823</strain>
    </source>
</reference>
<dbReference type="Proteomes" id="UP000886814">
    <property type="component" value="Unassembled WGS sequence"/>
</dbReference>
<accession>A0A9D1PF43</accession>
<evidence type="ECO:0000313" key="2">
    <source>
        <dbReference type="EMBL" id="HIV39610.1"/>
    </source>
</evidence>
<dbReference type="SUPFAM" id="SSF52540">
    <property type="entry name" value="P-loop containing nucleoside triphosphate hydrolases"/>
    <property type="match status" value="1"/>
</dbReference>
<evidence type="ECO:0000259" key="1">
    <source>
        <dbReference type="Pfam" id="PF00005"/>
    </source>
</evidence>
<protein>
    <submittedName>
        <fullName evidence="2">ATP-binding cassette domain-containing protein</fullName>
    </submittedName>
</protein>
<dbReference type="EMBL" id="DXIQ01000076">
    <property type="protein sequence ID" value="HIV39610.1"/>
    <property type="molecule type" value="Genomic_DNA"/>
</dbReference>
<comment type="caution">
    <text evidence="2">The sequence shown here is derived from an EMBL/GenBank/DDBJ whole genome shotgun (WGS) entry which is preliminary data.</text>
</comment>
<dbReference type="GO" id="GO:0016887">
    <property type="term" value="F:ATP hydrolysis activity"/>
    <property type="evidence" value="ECO:0007669"/>
    <property type="project" value="InterPro"/>
</dbReference>
<feature type="non-terminal residue" evidence="2">
    <location>
        <position position="48"/>
    </location>
</feature>
<dbReference type="Gene3D" id="3.40.50.300">
    <property type="entry name" value="P-loop containing nucleotide triphosphate hydrolases"/>
    <property type="match status" value="1"/>
</dbReference>
<organism evidence="2 3">
    <name type="scientific">Candidatus Blautia stercorigallinarum</name>
    <dbReference type="NCBI Taxonomy" id="2838501"/>
    <lineage>
        <taxon>Bacteria</taxon>
        <taxon>Bacillati</taxon>
        <taxon>Bacillota</taxon>
        <taxon>Clostridia</taxon>
        <taxon>Lachnospirales</taxon>
        <taxon>Lachnospiraceae</taxon>
        <taxon>Blautia</taxon>
    </lineage>
</organism>
<dbReference type="Pfam" id="PF00005">
    <property type="entry name" value="ABC_tran"/>
    <property type="match status" value="1"/>
</dbReference>
<sequence>MNGYVMETRQVTKTYGSFLALDHVNIHVRKGCIYGLVGDNGAGKSTLL</sequence>
<dbReference type="InterPro" id="IPR003439">
    <property type="entry name" value="ABC_transporter-like_ATP-bd"/>
</dbReference>
<dbReference type="PANTHER" id="PTHR43038:SF3">
    <property type="entry name" value="ABC TRANSPORTER G FAMILY MEMBER 20 ISOFORM X1"/>
    <property type="match status" value="1"/>
</dbReference>
<feature type="domain" description="ABC transporter" evidence="1">
    <location>
        <begin position="21"/>
        <end position="48"/>
    </location>
</feature>
<dbReference type="GO" id="GO:0005524">
    <property type="term" value="F:ATP binding"/>
    <property type="evidence" value="ECO:0007669"/>
    <property type="project" value="UniProtKB-KW"/>
</dbReference>
<proteinExistence type="predicted"/>
<gene>
    <name evidence="2" type="ORF">H9747_11565</name>
</gene>
<dbReference type="AlphaFoldDB" id="A0A9D1PF43"/>
<name>A0A9D1PF43_9FIRM</name>
<keyword evidence="2" id="KW-0547">Nucleotide-binding</keyword>
<keyword evidence="2" id="KW-0067">ATP-binding</keyword>